<dbReference type="Proteomes" id="UP001261666">
    <property type="component" value="Unassembled WGS sequence"/>
</dbReference>
<name>A0ACC6IJX6_9ACTN</name>
<sequence length="1152" mass="122549">MVCATCALPLLTGARFCAGCGTAAPAPCTSCSGVLPPGARFCPACGQGVGAPTTPAVGAGTTAPVAQRRVVSVLFCDLVGFTGLAARRDPEEVRELLTAYFDRARQIVARYGGTIEKFIGDAVMAVWGVPTAHEDDAERSVRAGLDLVDAVARLGEDLDAPALASRVGIVTDEVAVTVGAVGQGMVAGDPVNVAARVQAAATPGSVWCDHATARLVASIFDVRDRGEHDLKGKTEPVRLHVVAGASPTTTTGLDRSDVPLVGRGRDLALLQQLFHAAEEERRPRMAVVAGTAGIGKSRLARELEAYVEGLPHAVLWHSGRCVSYGDGVAFSALSAAVRVRAGIPDDAEPAEARERLHAVLCDVVQDVAERRWMEAHLLRLLGLAPEGEELVDVGRDDRFAAWSLWFERISERHQAPVVWIVEDAHHADAGFLDFVGHLVSRGRFPGFVVVLARPELLDGRPRLATSGRTAVLNLERMTPEQLRSLLDELVDGLPDAVAELLVRRSEGLPLFAVETVRALHDQDLLEPTGQPQRPPLRWRPTVDPAAVESMRAPTSLQLLVASRLDLLTAAPRRVVDAAAVLGQTFTVAGLCALTGGDPHEVEAQVADLCTRELFVRVTDRLSADHGRIAFVQPTVRTVAYEGQARRDRAHLHLAAVEHLEGLPGARGELGAVIVQHLHDAYTLLPAADPRRGALGERLVAWLATAMAHAAEMGAAQEVLHLGDQLLARADGLTTAAVPARIAMAEAATDLAHLDVVVDVLEPVLAEPAPVTATPDDRARAAALASRAHGLLGDVAAQGAALRSFTGPDGLEGVGPGAAAILCMQAMQWHETCADWSSALVWRDLMSTHAERSGQPPVVAVTLSAAAQSVSLRGQHLMARELRRLAVDYARSHLLTAQLTHSLLVALAFGIADDVERAVAIGEEAVATATRAGNRPLLEQIVSNQVLALRLAGRWTELDALAGSHPDLEDHVADMMARVQRALAAETRGRPAEALAHLDAPVREGLDGYDRLWLDAIHALRCHLEGDHAEALDRAERLCGLALHHCGLVDDYPHHLTMVAPWFLAAGEHDRLRALLAPALHETGLTPLLQAQALWLRAALEDADPSSVVEDQAVDALFEQAVEALEAVGAAADLARAEAARRARAARRRPSVP</sequence>
<proteinExistence type="predicted"/>
<dbReference type="EMBL" id="JAVIZJ010000007">
    <property type="protein sequence ID" value="MDR6211056.1"/>
    <property type="molecule type" value="Genomic_DNA"/>
</dbReference>
<reference evidence="1" key="1">
    <citation type="submission" date="2023-08" db="EMBL/GenBank/DDBJ databases">
        <title>Functional and genomic diversity of the sorghum phyllosphere microbiome.</title>
        <authorList>
            <person name="Shade A."/>
        </authorList>
    </citation>
    <scope>NUCLEOTIDE SEQUENCE</scope>
    <source>
        <strain evidence="1">SORGH_AS_0885</strain>
    </source>
</reference>
<keyword evidence="2" id="KW-1185">Reference proteome</keyword>
<evidence type="ECO:0000313" key="2">
    <source>
        <dbReference type="Proteomes" id="UP001261666"/>
    </source>
</evidence>
<protein>
    <submittedName>
        <fullName evidence="1">Class 3 adenylate cyclase</fullName>
    </submittedName>
</protein>
<comment type="caution">
    <text evidence="1">The sequence shown here is derived from an EMBL/GenBank/DDBJ whole genome shotgun (WGS) entry which is preliminary data.</text>
</comment>
<evidence type="ECO:0000313" key="1">
    <source>
        <dbReference type="EMBL" id="MDR6211056.1"/>
    </source>
</evidence>
<organism evidence="1 2">
    <name type="scientific">Nocardioides zeae</name>
    <dbReference type="NCBI Taxonomy" id="1457234"/>
    <lineage>
        <taxon>Bacteria</taxon>
        <taxon>Bacillati</taxon>
        <taxon>Actinomycetota</taxon>
        <taxon>Actinomycetes</taxon>
        <taxon>Propionibacteriales</taxon>
        <taxon>Nocardioidaceae</taxon>
        <taxon>Nocardioides</taxon>
    </lineage>
</organism>
<gene>
    <name evidence="1" type="ORF">QE364_002775</name>
</gene>
<accession>A0ACC6IJX6</accession>